<dbReference type="Proteomes" id="UP001352852">
    <property type="component" value="Unassembled WGS sequence"/>
</dbReference>
<dbReference type="PANTHER" id="PTHR24179">
    <property type="entry name" value="PROTEIN PHOSPHATASE 1 REGULATORY SUBUNIT 12"/>
    <property type="match status" value="1"/>
</dbReference>
<keyword evidence="2" id="KW-0040">ANK repeat</keyword>
<comment type="caution">
    <text evidence="5">The sequence shown here is derived from an EMBL/GenBank/DDBJ whole genome shotgun (WGS) entry which is preliminary data.</text>
</comment>
<protein>
    <recommendedName>
        <fullName evidence="4">cGMP-dependent protein kinase interacting domain-containing protein</fullName>
    </recommendedName>
</protein>
<dbReference type="PANTHER" id="PTHR24179:SF27">
    <property type="entry name" value="PROTEIN PHOSPHATASE 1 REGULATORY SUBUNIT 12C"/>
    <property type="match status" value="1"/>
</dbReference>
<keyword evidence="1" id="KW-0677">Repeat</keyword>
<sequence length="116" mass="13626">RDDGEAQLEDTNSNSTEGRDLSADFKTLYIKVLQENMTLKDKLQEMELQLSQNKVELERLRQVWQSQESSTERPALLELERFEKLALYRKAVELEDELKVQAFSLIPAFLLFLDYL</sequence>
<evidence type="ECO:0000313" key="5">
    <source>
        <dbReference type="EMBL" id="MED6266130.1"/>
    </source>
</evidence>
<evidence type="ECO:0000256" key="1">
    <source>
        <dbReference type="ARBA" id="ARBA00022737"/>
    </source>
</evidence>
<dbReference type="InterPro" id="IPR051226">
    <property type="entry name" value="PP1_Regulatory_Subunit"/>
</dbReference>
<keyword evidence="3" id="KW-0175">Coiled coil</keyword>
<reference evidence="5 6" key="1">
    <citation type="submission" date="2021-06" db="EMBL/GenBank/DDBJ databases">
        <authorList>
            <person name="Palmer J.M."/>
        </authorList>
    </citation>
    <scope>NUCLEOTIDE SEQUENCE [LARGE SCALE GENOMIC DNA]</scope>
    <source>
        <strain evidence="5 6">CL_MEX2019</strain>
        <tissue evidence="5">Muscle</tissue>
    </source>
</reference>
<dbReference type="Pfam" id="PF15898">
    <property type="entry name" value="PRKG1_interact"/>
    <property type="match status" value="1"/>
</dbReference>
<accession>A0ABU7CW65</accession>
<evidence type="ECO:0000256" key="2">
    <source>
        <dbReference type="ARBA" id="ARBA00023043"/>
    </source>
</evidence>
<feature type="coiled-coil region" evidence="3">
    <location>
        <begin position="29"/>
        <end position="63"/>
    </location>
</feature>
<dbReference type="InterPro" id="IPR031775">
    <property type="entry name" value="PRKG1_interact"/>
</dbReference>
<evidence type="ECO:0000313" key="6">
    <source>
        <dbReference type="Proteomes" id="UP001352852"/>
    </source>
</evidence>
<name>A0ABU7CW65_9TELE</name>
<dbReference type="EMBL" id="JAHUTJ010005890">
    <property type="protein sequence ID" value="MED6266130.1"/>
    <property type="molecule type" value="Genomic_DNA"/>
</dbReference>
<organism evidence="5 6">
    <name type="scientific">Characodon lateralis</name>
    <dbReference type="NCBI Taxonomy" id="208331"/>
    <lineage>
        <taxon>Eukaryota</taxon>
        <taxon>Metazoa</taxon>
        <taxon>Chordata</taxon>
        <taxon>Craniata</taxon>
        <taxon>Vertebrata</taxon>
        <taxon>Euteleostomi</taxon>
        <taxon>Actinopterygii</taxon>
        <taxon>Neopterygii</taxon>
        <taxon>Teleostei</taxon>
        <taxon>Neoteleostei</taxon>
        <taxon>Acanthomorphata</taxon>
        <taxon>Ovalentaria</taxon>
        <taxon>Atherinomorphae</taxon>
        <taxon>Cyprinodontiformes</taxon>
        <taxon>Goodeidae</taxon>
        <taxon>Characodon</taxon>
    </lineage>
</organism>
<proteinExistence type="predicted"/>
<evidence type="ECO:0000259" key="4">
    <source>
        <dbReference type="Pfam" id="PF15898"/>
    </source>
</evidence>
<dbReference type="Gene3D" id="6.10.250.1820">
    <property type="match status" value="1"/>
</dbReference>
<evidence type="ECO:0000256" key="3">
    <source>
        <dbReference type="SAM" id="Coils"/>
    </source>
</evidence>
<keyword evidence="6" id="KW-1185">Reference proteome</keyword>
<feature type="domain" description="cGMP-dependent protein kinase interacting" evidence="4">
    <location>
        <begin position="24"/>
        <end position="100"/>
    </location>
</feature>
<feature type="non-terminal residue" evidence="5">
    <location>
        <position position="1"/>
    </location>
</feature>
<gene>
    <name evidence="5" type="ORF">CHARACLAT_032554</name>
</gene>